<evidence type="ECO:0000256" key="5">
    <source>
        <dbReference type="SAM" id="Phobius"/>
    </source>
</evidence>
<evidence type="ECO:0000256" key="2">
    <source>
        <dbReference type="ARBA" id="ARBA00004418"/>
    </source>
</evidence>
<keyword evidence="3" id="KW-0574">Periplasm</keyword>
<protein>
    <submittedName>
        <fullName evidence="6">Prepilin-type N-terminal cleavage/methylation domain-containing protein</fullName>
    </submittedName>
</protein>
<comment type="caution">
    <text evidence="6">The sequence shown here is derived from an EMBL/GenBank/DDBJ whole genome shotgun (WGS) entry which is preliminary data.</text>
</comment>
<keyword evidence="5" id="KW-0812">Transmembrane</keyword>
<dbReference type="EMBL" id="DRPZ01000017">
    <property type="protein sequence ID" value="HGY08557.1"/>
    <property type="molecule type" value="Genomic_DNA"/>
</dbReference>
<proteinExistence type="predicted"/>
<dbReference type="GO" id="GO:0042597">
    <property type="term" value="C:periplasmic space"/>
    <property type="evidence" value="ECO:0007669"/>
    <property type="project" value="UniProtKB-SubCell"/>
</dbReference>
<accession>A0A7C4ZFB7</accession>
<dbReference type="Pfam" id="PF07963">
    <property type="entry name" value="N_methyl"/>
    <property type="match status" value="1"/>
</dbReference>
<comment type="subcellular location">
    <subcellularLocation>
        <location evidence="1">Cell outer membrane</location>
        <topology evidence="1">Single-pass membrane protein</topology>
    </subcellularLocation>
    <subcellularLocation>
        <location evidence="2">Periplasm</location>
    </subcellularLocation>
</comment>
<gene>
    <name evidence="6" type="ORF">ENK37_00655</name>
</gene>
<dbReference type="InterPro" id="IPR045584">
    <property type="entry name" value="Pilin-like"/>
</dbReference>
<dbReference type="AlphaFoldDB" id="A0A7C4ZFB7"/>
<evidence type="ECO:0000256" key="4">
    <source>
        <dbReference type="ARBA" id="ARBA00023237"/>
    </source>
</evidence>
<sequence length="147" mass="16082">MNERRAFSLIELLIVLAILAVMLAIAAASLRPFMQRSKLAEAASQVATDLQRTRSFAQRENVAAHWTLMDSQSYRLTLDTQTLDYQLPTGLTFTSPAAGTTITYTAPYGELAAAVPTKITLEGYGYVTEVRVVGVTGKVIRAEVKKK</sequence>
<evidence type="ECO:0000256" key="3">
    <source>
        <dbReference type="ARBA" id="ARBA00022764"/>
    </source>
</evidence>
<organism evidence="6">
    <name type="scientific">Oceanithermus profundus</name>
    <dbReference type="NCBI Taxonomy" id="187137"/>
    <lineage>
        <taxon>Bacteria</taxon>
        <taxon>Thermotogati</taxon>
        <taxon>Deinococcota</taxon>
        <taxon>Deinococci</taxon>
        <taxon>Thermales</taxon>
        <taxon>Thermaceae</taxon>
        <taxon>Oceanithermus</taxon>
    </lineage>
</organism>
<dbReference type="Proteomes" id="UP000885759">
    <property type="component" value="Unassembled WGS sequence"/>
</dbReference>
<dbReference type="InterPro" id="IPR012902">
    <property type="entry name" value="N_methyl_site"/>
</dbReference>
<keyword evidence="4" id="KW-0998">Cell outer membrane</keyword>
<dbReference type="SUPFAM" id="SSF54523">
    <property type="entry name" value="Pili subunits"/>
    <property type="match status" value="1"/>
</dbReference>
<dbReference type="NCBIfam" id="TIGR02532">
    <property type="entry name" value="IV_pilin_GFxxxE"/>
    <property type="match status" value="1"/>
</dbReference>
<evidence type="ECO:0000313" key="6">
    <source>
        <dbReference type="EMBL" id="HGY08557.1"/>
    </source>
</evidence>
<feature type="transmembrane region" description="Helical" evidence="5">
    <location>
        <begin position="6"/>
        <end position="30"/>
    </location>
</feature>
<evidence type="ECO:0000256" key="1">
    <source>
        <dbReference type="ARBA" id="ARBA00004203"/>
    </source>
</evidence>
<dbReference type="GO" id="GO:0009279">
    <property type="term" value="C:cell outer membrane"/>
    <property type="evidence" value="ECO:0007669"/>
    <property type="project" value="UniProtKB-SubCell"/>
</dbReference>
<keyword evidence="5" id="KW-1133">Transmembrane helix</keyword>
<dbReference type="Gene3D" id="3.30.700.10">
    <property type="entry name" value="Glycoprotein, Type 4 Pilin"/>
    <property type="match status" value="1"/>
</dbReference>
<keyword evidence="5" id="KW-0472">Membrane</keyword>
<reference evidence="6" key="1">
    <citation type="journal article" date="2020" name="mSystems">
        <title>Genome- and Community-Level Interaction Insights into Carbon Utilization and Element Cycling Functions of Hydrothermarchaeota in Hydrothermal Sediment.</title>
        <authorList>
            <person name="Zhou Z."/>
            <person name="Liu Y."/>
            <person name="Xu W."/>
            <person name="Pan J."/>
            <person name="Luo Z.H."/>
            <person name="Li M."/>
        </authorList>
    </citation>
    <scope>NUCLEOTIDE SEQUENCE [LARGE SCALE GENOMIC DNA]</scope>
    <source>
        <strain evidence="6">HyVt-570</strain>
    </source>
</reference>
<name>A0A7C4ZFB7_9DEIN</name>